<name>A0ABM1E778_PRICU</name>
<feature type="compositionally biased region" description="Basic and acidic residues" evidence="1">
    <location>
        <begin position="33"/>
        <end position="47"/>
    </location>
</feature>
<gene>
    <name evidence="3 4" type="primary">LOC106809476</name>
</gene>
<reference evidence="3 4" key="1">
    <citation type="submission" date="2025-05" db="UniProtKB">
        <authorList>
            <consortium name="RefSeq"/>
        </authorList>
    </citation>
    <scope>IDENTIFICATION</scope>
</reference>
<evidence type="ECO:0000313" key="4">
    <source>
        <dbReference type="RefSeq" id="XP_014668050.1"/>
    </source>
</evidence>
<organism evidence="2 3">
    <name type="scientific">Priapulus caudatus</name>
    <name type="common">Priapulid worm</name>
    <dbReference type="NCBI Taxonomy" id="37621"/>
    <lineage>
        <taxon>Eukaryota</taxon>
        <taxon>Metazoa</taxon>
        <taxon>Ecdysozoa</taxon>
        <taxon>Scalidophora</taxon>
        <taxon>Priapulida</taxon>
        <taxon>Priapulimorpha</taxon>
        <taxon>Priapulimorphida</taxon>
        <taxon>Priapulidae</taxon>
        <taxon>Priapulus</taxon>
    </lineage>
</organism>
<dbReference type="RefSeq" id="XP_014668049.1">
    <property type="nucleotide sequence ID" value="XM_014812563.1"/>
</dbReference>
<feature type="compositionally biased region" description="Basic and acidic residues" evidence="1">
    <location>
        <begin position="1"/>
        <end position="12"/>
    </location>
</feature>
<accession>A0ABM1E778</accession>
<feature type="region of interest" description="Disordered" evidence="1">
    <location>
        <begin position="1"/>
        <end position="71"/>
    </location>
</feature>
<evidence type="ECO:0000256" key="1">
    <source>
        <dbReference type="SAM" id="MobiDB-lite"/>
    </source>
</evidence>
<sequence length="197" mass="22067">METKPGMEKNDEANAPAACDHKNNETEANITTESKDTKSESTDKEKQSTSVSGQGTGADEASSDIGKRLHEMEELVKGRCEEHDQMMKTKDEQVDNLTELLLSLQENQPEKRNEEVIKDRLDKLHQLQDCLQNMFTEMDSMLLQRTEEGENIRHLMEEIIPSSPDVAQKESKEKGSTDPGISTTKDEQSVASPETGE</sequence>
<proteinExistence type="predicted"/>
<dbReference type="RefSeq" id="XP_014668050.1">
    <property type="nucleotide sequence ID" value="XM_014812564.1"/>
</dbReference>
<evidence type="ECO:0000313" key="2">
    <source>
        <dbReference type="Proteomes" id="UP000695022"/>
    </source>
</evidence>
<dbReference type="Proteomes" id="UP000695022">
    <property type="component" value="Unplaced"/>
</dbReference>
<feature type="region of interest" description="Disordered" evidence="1">
    <location>
        <begin position="160"/>
        <end position="197"/>
    </location>
</feature>
<keyword evidence="2" id="KW-1185">Reference proteome</keyword>
<protein>
    <submittedName>
        <fullName evidence="3 4">Uncharacterized protein LOC106809476</fullName>
    </submittedName>
</protein>
<evidence type="ECO:0000313" key="3">
    <source>
        <dbReference type="RefSeq" id="XP_014668049.1"/>
    </source>
</evidence>
<feature type="compositionally biased region" description="Basic and acidic residues" evidence="1">
    <location>
        <begin position="167"/>
        <end position="176"/>
    </location>
</feature>
<dbReference type="GeneID" id="106809476"/>